<dbReference type="Proteomes" id="UP001162992">
    <property type="component" value="Chromosome 12"/>
</dbReference>
<keyword evidence="2" id="KW-1185">Reference proteome</keyword>
<protein>
    <submittedName>
        <fullName evidence="1">Uncharacterized protein</fullName>
    </submittedName>
</protein>
<dbReference type="EMBL" id="CM055103">
    <property type="protein sequence ID" value="KAJ7536987.1"/>
    <property type="molecule type" value="Genomic_DNA"/>
</dbReference>
<comment type="caution">
    <text evidence="1">The sequence shown here is derived from an EMBL/GenBank/DDBJ whole genome shotgun (WGS) entry which is preliminary data.</text>
</comment>
<name>A0ACC2C5P7_DIPCM</name>
<organism evidence="1 2">
    <name type="scientific">Diphasiastrum complanatum</name>
    <name type="common">Issler's clubmoss</name>
    <name type="synonym">Lycopodium complanatum</name>
    <dbReference type="NCBI Taxonomy" id="34168"/>
    <lineage>
        <taxon>Eukaryota</taxon>
        <taxon>Viridiplantae</taxon>
        <taxon>Streptophyta</taxon>
        <taxon>Embryophyta</taxon>
        <taxon>Tracheophyta</taxon>
        <taxon>Lycopodiopsida</taxon>
        <taxon>Lycopodiales</taxon>
        <taxon>Lycopodiaceae</taxon>
        <taxon>Lycopodioideae</taxon>
        <taxon>Diphasiastrum</taxon>
    </lineage>
</organism>
<reference evidence="2" key="1">
    <citation type="journal article" date="2024" name="Proc. Natl. Acad. Sci. U.S.A.">
        <title>Extraordinary preservation of gene collinearity over three hundred million years revealed in homosporous lycophytes.</title>
        <authorList>
            <person name="Li C."/>
            <person name="Wickell D."/>
            <person name="Kuo L.Y."/>
            <person name="Chen X."/>
            <person name="Nie B."/>
            <person name="Liao X."/>
            <person name="Peng D."/>
            <person name="Ji J."/>
            <person name="Jenkins J."/>
            <person name="Williams M."/>
            <person name="Shu S."/>
            <person name="Plott C."/>
            <person name="Barry K."/>
            <person name="Rajasekar S."/>
            <person name="Grimwood J."/>
            <person name="Han X."/>
            <person name="Sun S."/>
            <person name="Hou Z."/>
            <person name="He W."/>
            <person name="Dai G."/>
            <person name="Sun C."/>
            <person name="Schmutz J."/>
            <person name="Leebens-Mack J.H."/>
            <person name="Li F.W."/>
            <person name="Wang L."/>
        </authorList>
    </citation>
    <scope>NUCLEOTIDE SEQUENCE [LARGE SCALE GENOMIC DNA]</scope>
    <source>
        <strain evidence="2">cv. PW_Plant_1</strain>
    </source>
</reference>
<accession>A0ACC2C5P7</accession>
<sequence>MATYIEDHTATLRNLMSNLKDALFILERELLPDKYASRAFRKRSSIDIGKSLHVLKTEIVRRVSKYGKQMRRPEIGIKYTSAELGTQLITSLATDCFYASGLKMGTDAGLPSTNISLNFMEEDPQSGEISQRNRAICCSKDGSGTSNFDNDTKKAASIEDQERTSRNLLSNSKDAIFTLERELLPNRYASKGRNKPLLEWRSRTRISVGAARGLRYLHEESRAGCIIHQDMRPNNILLTHDFEPMVGGFELARWQPDKGFGVETKMQKSFGYLSPEYSLNGQIAVKTDVFSHSGDCNISARLLEV</sequence>
<evidence type="ECO:0000313" key="2">
    <source>
        <dbReference type="Proteomes" id="UP001162992"/>
    </source>
</evidence>
<gene>
    <name evidence="1" type="ORF">O6H91_12G091300</name>
</gene>
<proteinExistence type="predicted"/>
<evidence type="ECO:0000313" key="1">
    <source>
        <dbReference type="EMBL" id="KAJ7536987.1"/>
    </source>
</evidence>